<evidence type="ECO:0000256" key="2">
    <source>
        <dbReference type="ARBA" id="ARBA00022475"/>
    </source>
</evidence>
<evidence type="ECO:0000256" key="1">
    <source>
        <dbReference type="ARBA" id="ARBA00004651"/>
    </source>
</evidence>
<dbReference type="Proteomes" id="UP000694906">
    <property type="component" value="Unplaced"/>
</dbReference>
<evidence type="ECO:0000313" key="15">
    <source>
        <dbReference type="Proteomes" id="UP000694906"/>
    </source>
</evidence>
<evidence type="ECO:0000256" key="11">
    <source>
        <dbReference type="ARBA" id="ARBA00049908"/>
    </source>
</evidence>
<dbReference type="InterPro" id="IPR050369">
    <property type="entry name" value="RBOH/FRE"/>
</dbReference>
<accession>A0AAX6SB48</accession>
<keyword evidence="8" id="KW-0408">Iron</keyword>
<feature type="transmembrane region" description="Helical" evidence="12">
    <location>
        <begin position="124"/>
        <end position="150"/>
    </location>
</feature>
<dbReference type="Pfam" id="PF08030">
    <property type="entry name" value="NAD_binding_6"/>
    <property type="match status" value="1"/>
</dbReference>
<feature type="chain" id="PRO_5043825479" evidence="13">
    <location>
        <begin position="17"/>
        <end position="492"/>
    </location>
</feature>
<gene>
    <name evidence="16" type="primary">Nox1</name>
</gene>
<dbReference type="GeneID" id="101718925"/>
<comment type="catalytic activity">
    <reaction evidence="11">
        <text>NADPH + 2 O2 = 2 superoxide + NADP(+) + H(+)</text>
        <dbReference type="Rhea" id="RHEA:63180"/>
        <dbReference type="ChEBI" id="CHEBI:15378"/>
        <dbReference type="ChEBI" id="CHEBI:15379"/>
        <dbReference type="ChEBI" id="CHEBI:18421"/>
        <dbReference type="ChEBI" id="CHEBI:57783"/>
        <dbReference type="ChEBI" id="CHEBI:58349"/>
    </reaction>
</comment>
<dbReference type="InterPro" id="IPR013121">
    <property type="entry name" value="Fe_red_NAD-bd_6"/>
</dbReference>
<dbReference type="Pfam" id="PF01794">
    <property type="entry name" value="Ferric_reduct"/>
    <property type="match status" value="1"/>
</dbReference>
<dbReference type="InterPro" id="IPR017927">
    <property type="entry name" value="FAD-bd_FR_type"/>
</dbReference>
<evidence type="ECO:0000256" key="4">
    <source>
        <dbReference type="ARBA" id="ARBA00022692"/>
    </source>
</evidence>
<feature type="signal peptide" evidence="13">
    <location>
        <begin position="1"/>
        <end position="16"/>
    </location>
</feature>
<dbReference type="GO" id="GO:0006952">
    <property type="term" value="P:defense response"/>
    <property type="evidence" value="ECO:0007669"/>
    <property type="project" value="TreeGrafter"/>
</dbReference>
<organism evidence="15 16">
    <name type="scientific">Heterocephalus glaber</name>
    <name type="common">Naked mole rat</name>
    <dbReference type="NCBI Taxonomy" id="10181"/>
    <lineage>
        <taxon>Eukaryota</taxon>
        <taxon>Metazoa</taxon>
        <taxon>Chordata</taxon>
        <taxon>Craniata</taxon>
        <taxon>Vertebrata</taxon>
        <taxon>Euteleostomi</taxon>
        <taxon>Mammalia</taxon>
        <taxon>Eutheria</taxon>
        <taxon>Euarchontoglires</taxon>
        <taxon>Glires</taxon>
        <taxon>Rodentia</taxon>
        <taxon>Hystricomorpha</taxon>
        <taxon>Bathyergidae</taxon>
        <taxon>Heterocephalus</taxon>
    </lineage>
</organism>
<dbReference type="RefSeq" id="XP_021106113.1">
    <property type="nucleotide sequence ID" value="XM_021250454.1"/>
</dbReference>
<dbReference type="InterPro" id="IPR013112">
    <property type="entry name" value="FAD-bd_8"/>
</dbReference>
<dbReference type="PANTHER" id="PTHR11972">
    <property type="entry name" value="NADPH OXIDASE"/>
    <property type="match status" value="1"/>
</dbReference>
<keyword evidence="2" id="KW-1003">Cell membrane</keyword>
<evidence type="ECO:0000256" key="12">
    <source>
        <dbReference type="SAM" id="Phobius"/>
    </source>
</evidence>
<dbReference type="PRINTS" id="PR00466">
    <property type="entry name" value="GP91PHOX"/>
</dbReference>
<dbReference type="InterPro" id="IPR017938">
    <property type="entry name" value="Riboflavin_synthase-like_b-brl"/>
</dbReference>
<keyword evidence="9 12" id="KW-0472">Membrane</keyword>
<evidence type="ECO:0000256" key="6">
    <source>
        <dbReference type="ARBA" id="ARBA00022989"/>
    </source>
</evidence>
<evidence type="ECO:0000256" key="8">
    <source>
        <dbReference type="ARBA" id="ARBA00023004"/>
    </source>
</evidence>
<keyword evidence="13" id="KW-0732">Signal</keyword>
<evidence type="ECO:0000256" key="13">
    <source>
        <dbReference type="SAM" id="SignalP"/>
    </source>
</evidence>
<keyword evidence="15" id="KW-1185">Reference proteome</keyword>
<dbReference type="GO" id="GO:0043020">
    <property type="term" value="C:NADPH oxidase complex"/>
    <property type="evidence" value="ECO:0007669"/>
    <property type="project" value="TreeGrafter"/>
</dbReference>
<keyword evidence="10" id="KW-0325">Glycoprotein</keyword>
<keyword evidence="6 12" id="KW-1133">Transmembrane helix</keyword>
<dbReference type="PROSITE" id="PS51384">
    <property type="entry name" value="FAD_FR"/>
    <property type="match status" value="1"/>
</dbReference>
<dbReference type="GO" id="GO:0042554">
    <property type="term" value="P:superoxide anion generation"/>
    <property type="evidence" value="ECO:0007669"/>
    <property type="project" value="TreeGrafter"/>
</dbReference>
<dbReference type="GO" id="GO:0046872">
    <property type="term" value="F:metal ion binding"/>
    <property type="evidence" value="ECO:0007669"/>
    <property type="project" value="UniProtKB-KW"/>
</dbReference>
<sequence>MKTGLMTALAMARASARCLNFNSMLILVPVCRNLLSFLRGTCSFCSRTLRKPLDHNLTFHKLVAYMICIFTAIHITAHLFNFERYSRSQQATDVSLASILSSLSRNEKAEDSWLNPIQSPNMTVMYVTFTSIAGLTGVIGTIALILMVTSAMEFIRRNYFELFWITHHLFIIYFLCLALHGISGIVRGQMKESMDESHPHKCAQSFEKWDDHDSGCRHPRFKGSPPEVVMHPSKVLELQMIKQGFHMEVGQYIFVKCPSISHLEWHPFTLTSAPEEDFFSIHIRAAGNWTENLIRAFEQQHSPVPRIKVDGPFGTVSEDVFQYEVAVLVGAGIGVTPFASILKSIWYKFQRGDHNLKTQKIYFYWICRETGAFAWFNDLLISLEQEMEELGKVGFLNYHLFLTGWDSNIAGHAALNFDKATDILTGLKQKTYFGRPKWDNEFSTIATAHPKSVVGVFLCGPPTLAKNLRKCCHQYSSMDPRKVQFYFNKENF</sequence>
<dbReference type="FunFam" id="3.40.50.80:FF:000004">
    <property type="entry name" value="NADPH oxidase isoform 2"/>
    <property type="match status" value="1"/>
</dbReference>
<evidence type="ECO:0000259" key="14">
    <source>
        <dbReference type="PROSITE" id="PS51384"/>
    </source>
</evidence>
<dbReference type="Gene3D" id="2.40.30.10">
    <property type="entry name" value="Translation factors"/>
    <property type="match status" value="1"/>
</dbReference>
<evidence type="ECO:0000256" key="10">
    <source>
        <dbReference type="ARBA" id="ARBA00023180"/>
    </source>
</evidence>
<dbReference type="AlphaFoldDB" id="A0AAX6SB48"/>
<keyword evidence="5" id="KW-0479">Metal-binding</keyword>
<dbReference type="InterPro" id="IPR000778">
    <property type="entry name" value="Cyt_b245_heavy_chain"/>
</dbReference>
<evidence type="ECO:0000256" key="9">
    <source>
        <dbReference type="ARBA" id="ARBA00023136"/>
    </source>
</evidence>
<dbReference type="Pfam" id="PF08022">
    <property type="entry name" value="FAD_binding_8"/>
    <property type="match status" value="1"/>
</dbReference>
<name>A0AAX6SB48_HETGA</name>
<evidence type="ECO:0000256" key="5">
    <source>
        <dbReference type="ARBA" id="ARBA00022723"/>
    </source>
</evidence>
<dbReference type="CDD" id="cd06186">
    <property type="entry name" value="NOX_Duox_like_FAD_NADP"/>
    <property type="match status" value="1"/>
</dbReference>
<feature type="transmembrane region" description="Helical" evidence="12">
    <location>
        <begin position="162"/>
        <end position="186"/>
    </location>
</feature>
<dbReference type="PANTHER" id="PTHR11972:SF71">
    <property type="entry name" value="NADPH OXIDASE 1"/>
    <property type="match status" value="1"/>
</dbReference>
<evidence type="ECO:0000256" key="7">
    <source>
        <dbReference type="ARBA" id="ARBA00023002"/>
    </source>
</evidence>
<feature type="domain" description="FAD-binding FR-type" evidence="14">
    <location>
        <begin position="183"/>
        <end position="319"/>
    </location>
</feature>
<comment type="subcellular location">
    <subcellularLocation>
        <location evidence="1">Cell membrane</location>
        <topology evidence="1">Multi-pass membrane protein</topology>
    </subcellularLocation>
</comment>
<dbReference type="FunFam" id="2.40.30.10:FF:000030">
    <property type="entry name" value="cytochrome b-245 heavy chain"/>
    <property type="match status" value="1"/>
</dbReference>
<keyword evidence="3" id="KW-0349">Heme</keyword>
<dbReference type="SUPFAM" id="SSF63380">
    <property type="entry name" value="Riboflavin synthase domain-like"/>
    <property type="match status" value="1"/>
</dbReference>
<dbReference type="InterPro" id="IPR039261">
    <property type="entry name" value="FNR_nucleotide-bd"/>
</dbReference>
<keyword evidence="4 12" id="KW-0812">Transmembrane</keyword>
<evidence type="ECO:0000313" key="16">
    <source>
        <dbReference type="RefSeq" id="XP_021106113.1"/>
    </source>
</evidence>
<dbReference type="SUPFAM" id="SSF52343">
    <property type="entry name" value="Ferredoxin reductase-like, C-terminal NADP-linked domain"/>
    <property type="match status" value="1"/>
</dbReference>
<reference evidence="16" key="1">
    <citation type="submission" date="2025-08" db="UniProtKB">
        <authorList>
            <consortium name="RefSeq"/>
        </authorList>
    </citation>
    <scope>IDENTIFICATION</scope>
</reference>
<feature type="transmembrane region" description="Helical" evidence="12">
    <location>
        <begin position="62"/>
        <end position="80"/>
    </location>
</feature>
<protein>
    <submittedName>
        <fullName evidence="16">NADPH oxidase 1 isoform X2</fullName>
    </submittedName>
</protein>
<proteinExistence type="predicted"/>
<keyword evidence="7" id="KW-0560">Oxidoreductase</keyword>
<dbReference type="GO" id="GO:0016175">
    <property type="term" value="F:superoxide-generating NAD(P)H oxidase activity"/>
    <property type="evidence" value="ECO:0007669"/>
    <property type="project" value="TreeGrafter"/>
</dbReference>
<dbReference type="InterPro" id="IPR013130">
    <property type="entry name" value="Fe3_Rdtase_TM_dom"/>
</dbReference>
<dbReference type="CTD" id="27035"/>
<dbReference type="Gene3D" id="3.40.50.80">
    <property type="entry name" value="Nucleotide-binding domain of ferredoxin-NADP reductase (FNR) module"/>
    <property type="match status" value="1"/>
</dbReference>
<evidence type="ECO:0000256" key="3">
    <source>
        <dbReference type="ARBA" id="ARBA00022617"/>
    </source>
</evidence>
<dbReference type="SFLD" id="SFLDS00052">
    <property type="entry name" value="Ferric_Reductase_Domain"/>
    <property type="match status" value="1"/>
</dbReference>
<dbReference type="SFLD" id="SFLDG01169">
    <property type="entry name" value="NADPH_oxidase_subgroup_(NOX)"/>
    <property type="match status" value="1"/>
</dbReference>